<dbReference type="EMBL" id="MU853911">
    <property type="protein sequence ID" value="KAK3935707.1"/>
    <property type="molecule type" value="Genomic_DNA"/>
</dbReference>
<feature type="compositionally biased region" description="Polar residues" evidence="1">
    <location>
        <begin position="54"/>
        <end position="63"/>
    </location>
</feature>
<gene>
    <name evidence="2" type="ORF">QBC46DRAFT_346348</name>
</gene>
<keyword evidence="3" id="KW-1185">Reference proteome</keyword>
<feature type="region of interest" description="Disordered" evidence="1">
    <location>
        <begin position="25"/>
        <end position="63"/>
    </location>
</feature>
<evidence type="ECO:0000256" key="1">
    <source>
        <dbReference type="SAM" id="MobiDB-lite"/>
    </source>
</evidence>
<organism evidence="2 3">
    <name type="scientific">Diplogelasinospora grovesii</name>
    <dbReference type="NCBI Taxonomy" id="303347"/>
    <lineage>
        <taxon>Eukaryota</taxon>
        <taxon>Fungi</taxon>
        <taxon>Dikarya</taxon>
        <taxon>Ascomycota</taxon>
        <taxon>Pezizomycotina</taxon>
        <taxon>Sordariomycetes</taxon>
        <taxon>Sordariomycetidae</taxon>
        <taxon>Sordariales</taxon>
        <taxon>Diplogelasinosporaceae</taxon>
        <taxon>Diplogelasinospora</taxon>
    </lineage>
</organism>
<name>A0AAN6MY88_9PEZI</name>
<dbReference type="AlphaFoldDB" id="A0AAN6MY88"/>
<dbReference type="Proteomes" id="UP001303473">
    <property type="component" value="Unassembled WGS sequence"/>
</dbReference>
<evidence type="ECO:0000313" key="3">
    <source>
        <dbReference type="Proteomes" id="UP001303473"/>
    </source>
</evidence>
<comment type="caution">
    <text evidence="2">The sequence shown here is derived from an EMBL/GenBank/DDBJ whole genome shotgun (WGS) entry which is preliminary data.</text>
</comment>
<evidence type="ECO:0000313" key="2">
    <source>
        <dbReference type="EMBL" id="KAK3935707.1"/>
    </source>
</evidence>
<proteinExistence type="predicted"/>
<sequence length="63" mass="6613">MGAAVCYTLAGPLAALEARVATLKERLADDDNEDNEEGEEGKEDGEDDDDDNRSGSGSKNPNA</sequence>
<accession>A0AAN6MY88</accession>
<reference evidence="3" key="1">
    <citation type="journal article" date="2023" name="Mol. Phylogenet. Evol.">
        <title>Genome-scale phylogeny and comparative genomics of the fungal order Sordariales.</title>
        <authorList>
            <person name="Hensen N."/>
            <person name="Bonometti L."/>
            <person name="Westerberg I."/>
            <person name="Brannstrom I.O."/>
            <person name="Guillou S."/>
            <person name="Cros-Aarteil S."/>
            <person name="Calhoun S."/>
            <person name="Haridas S."/>
            <person name="Kuo A."/>
            <person name="Mondo S."/>
            <person name="Pangilinan J."/>
            <person name="Riley R."/>
            <person name="LaButti K."/>
            <person name="Andreopoulos B."/>
            <person name="Lipzen A."/>
            <person name="Chen C."/>
            <person name="Yan M."/>
            <person name="Daum C."/>
            <person name="Ng V."/>
            <person name="Clum A."/>
            <person name="Steindorff A."/>
            <person name="Ohm R.A."/>
            <person name="Martin F."/>
            <person name="Silar P."/>
            <person name="Natvig D.O."/>
            <person name="Lalanne C."/>
            <person name="Gautier V."/>
            <person name="Ament-Velasquez S.L."/>
            <person name="Kruys A."/>
            <person name="Hutchinson M.I."/>
            <person name="Powell A.J."/>
            <person name="Barry K."/>
            <person name="Miller A.N."/>
            <person name="Grigoriev I.V."/>
            <person name="Debuchy R."/>
            <person name="Gladieux P."/>
            <person name="Hiltunen Thoren M."/>
            <person name="Johannesson H."/>
        </authorList>
    </citation>
    <scope>NUCLEOTIDE SEQUENCE [LARGE SCALE GENOMIC DNA]</scope>
    <source>
        <strain evidence="3">CBS 340.73</strain>
    </source>
</reference>
<protein>
    <submittedName>
        <fullName evidence="2">Uncharacterized protein</fullName>
    </submittedName>
</protein>
<feature type="compositionally biased region" description="Acidic residues" evidence="1">
    <location>
        <begin position="30"/>
        <end position="51"/>
    </location>
</feature>